<evidence type="ECO:0000313" key="2">
    <source>
        <dbReference type="EMBL" id="RTE83894.1"/>
    </source>
</evidence>
<dbReference type="Gene3D" id="2.30.60.10">
    <property type="entry name" value="Cyanovirin-N"/>
    <property type="match status" value="1"/>
</dbReference>
<name>A0A430M7I2_9HYPO</name>
<dbReference type="SMART" id="SM01111">
    <property type="entry name" value="CVNH"/>
    <property type="match status" value="1"/>
</dbReference>
<dbReference type="AlphaFoldDB" id="A0A430M7I2"/>
<dbReference type="EMBL" id="MIKF01000011">
    <property type="protein sequence ID" value="RTE83894.1"/>
    <property type="molecule type" value="Genomic_DNA"/>
</dbReference>
<accession>A0A430M7I2</accession>
<evidence type="ECO:0000313" key="3">
    <source>
        <dbReference type="Proteomes" id="UP000287124"/>
    </source>
</evidence>
<proteinExistence type="predicted"/>
<dbReference type="Pfam" id="PF08881">
    <property type="entry name" value="CVNH"/>
    <property type="match status" value="1"/>
</dbReference>
<reference evidence="2 3" key="1">
    <citation type="submission" date="2017-06" db="EMBL/GenBank/DDBJ databases">
        <title>Comparative genomic analysis of Ambrosia Fusariam Clade fungi.</title>
        <authorList>
            <person name="Stajich J.E."/>
            <person name="Carrillo J."/>
            <person name="Kijimoto T."/>
            <person name="Eskalen A."/>
            <person name="O'Donnell K."/>
            <person name="Kasson M."/>
        </authorList>
    </citation>
    <scope>NUCLEOTIDE SEQUENCE [LARGE SCALE GENOMIC DNA]</scope>
    <source>
        <strain evidence="2 3">UCR1854</strain>
    </source>
</reference>
<evidence type="ECO:0000259" key="1">
    <source>
        <dbReference type="SMART" id="SM01111"/>
    </source>
</evidence>
<dbReference type="InterPro" id="IPR011058">
    <property type="entry name" value="Cyanovirin-N"/>
</dbReference>
<protein>
    <recommendedName>
        <fullName evidence="1">Cyanovirin-N domain-containing protein</fullName>
    </recommendedName>
</protein>
<comment type="caution">
    <text evidence="2">The sequence shown here is derived from an EMBL/GenBank/DDBJ whole genome shotgun (WGS) entry which is preliminary data.</text>
</comment>
<gene>
    <name evidence="2" type="ORF">BHE90_001474</name>
</gene>
<dbReference type="Proteomes" id="UP000287124">
    <property type="component" value="Unassembled WGS sequence"/>
</dbReference>
<dbReference type="SUPFAM" id="SSF51322">
    <property type="entry name" value="Cyanovirin-N"/>
    <property type="match status" value="1"/>
</dbReference>
<dbReference type="InterPro" id="IPR036673">
    <property type="entry name" value="Cyanovirin-N_sf"/>
</dbReference>
<feature type="domain" description="Cyanovirin-N" evidence="1">
    <location>
        <begin position="2"/>
        <end position="104"/>
    </location>
</feature>
<keyword evidence="3" id="KW-1185">Reference proteome</keyword>
<organism evidence="2 3">
    <name type="scientific">Fusarium euwallaceae</name>
    <dbReference type="NCBI Taxonomy" id="1147111"/>
    <lineage>
        <taxon>Eukaryota</taxon>
        <taxon>Fungi</taxon>
        <taxon>Dikarya</taxon>
        <taxon>Ascomycota</taxon>
        <taxon>Pezizomycotina</taxon>
        <taxon>Sordariomycetes</taxon>
        <taxon>Hypocreomycetidae</taxon>
        <taxon>Hypocreales</taxon>
        <taxon>Nectriaceae</taxon>
        <taxon>Fusarium</taxon>
        <taxon>Fusarium solani species complex</taxon>
    </lineage>
</organism>
<sequence>MNFHLAAKNLRLENNRYLRASVSILGRWVESSIDLDLYIGNNNGALSWGGNFSQGATNVRLGKDPGNGWCPLVFATIKDSLGVSKTCGLYLGRCIGIENYGLSCAL</sequence>